<organism evidence="9 10">
    <name type="scientific">Aequorivita lipolytica</name>
    <dbReference type="NCBI Taxonomy" id="153267"/>
    <lineage>
        <taxon>Bacteria</taxon>
        <taxon>Pseudomonadati</taxon>
        <taxon>Bacteroidota</taxon>
        <taxon>Flavobacteriia</taxon>
        <taxon>Flavobacteriales</taxon>
        <taxon>Flavobacteriaceae</taxon>
        <taxon>Aequorivita</taxon>
    </lineage>
</organism>
<dbReference type="PIRSF" id="PIRSF006641">
    <property type="entry name" value="CHP00092"/>
    <property type="match status" value="1"/>
</dbReference>
<keyword evidence="5" id="KW-0460">Magnesium</keyword>
<sequence length="364" mass="39920">MKAGIVGLPNVGKSTLFNCLSNAKAQSANFPFCTIEPNIGVVNVPDKRLLKLEELVKPERVLPATVEIVDIAGLVKGASKGEGLGNQFLSNIRETDAILHVLRCFDNDNIIHVDGNINPIRDKETIDIELQLKDLETVDKKLEKVKRASRTGNKEAQKEEAALLKVKSGLEAGISVRAIVLTNEEREEYIVNAQFITDKPVMYVCNVDEDSAASGNAYVEKVKEAVAGENAEVLVLAVGTEADITELETFEERQMFLEDLGLDEAGSAKLIRSAYKLLNLQTYFTAGVKEVRAWTIPVGATAPQAAGVIHTDFEKGFIRAEVIKYDDYVTFGSEAKVKEAGKMGVEGKEYIVKDGDVMHFRFNV</sequence>
<feature type="domain" description="TGS" evidence="8">
    <location>
        <begin position="279"/>
        <end position="362"/>
    </location>
</feature>
<feature type="binding site" evidence="6">
    <location>
        <begin position="10"/>
        <end position="15"/>
    </location>
    <ligand>
        <name>ATP</name>
        <dbReference type="ChEBI" id="CHEBI:30616"/>
    </ligand>
</feature>
<accession>A0A5C6YNL0</accession>
<dbReference type="Pfam" id="PF01926">
    <property type="entry name" value="MMR_HSR1"/>
    <property type="match status" value="1"/>
</dbReference>
<dbReference type="GO" id="GO:0005525">
    <property type="term" value="F:GTP binding"/>
    <property type="evidence" value="ECO:0007669"/>
    <property type="project" value="InterPro"/>
</dbReference>
<dbReference type="GO" id="GO:0046872">
    <property type="term" value="F:metal ion binding"/>
    <property type="evidence" value="ECO:0007669"/>
    <property type="project" value="UniProtKB-KW"/>
</dbReference>
<dbReference type="Proteomes" id="UP000321945">
    <property type="component" value="Unassembled WGS sequence"/>
</dbReference>
<evidence type="ECO:0000256" key="6">
    <source>
        <dbReference type="HAMAP-Rule" id="MF_00944"/>
    </source>
</evidence>
<dbReference type="GO" id="GO:0043023">
    <property type="term" value="F:ribosomal large subunit binding"/>
    <property type="evidence" value="ECO:0007669"/>
    <property type="project" value="UniProtKB-UniRule"/>
</dbReference>
<dbReference type="PROSITE" id="PS51880">
    <property type="entry name" value="TGS"/>
    <property type="match status" value="1"/>
</dbReference>
<dbReference type="FunFam" id="3.10.20.30:FF:000001">
    <property type="entry name" value="Ribosome-binding ATPase YchF"/>
    <property type="match status" value="1"/>
</dbReference>
<dbReference type="Gene3D" id="3.10.20.30">
    <property type="match status" value="1"/>
</dbReference>
<dbReference type="SUPFAM" id="SSF52540">
    <property type="entry name" value="P-loop containing nucleoside triphosphate hydrolases"/>
    <property type="match status" value="1"/>
</dbReference>
<feature type="domain" description="OBG-type G" evidence="7">
    <location>
        <begin position="1"/>
        <end position="256"/>
    </location>
</feature>
<evidence type="ECO:0000313" key="9">
    <source>
        <dbReference type="EMBL" id="TXD69192.1"/>
    </source>
</evidence>
<dbReference type="HAMAP" id="MF_00944">
    <property type="entry name" value="YchF_OLA1_ATPase"/>
    <property type="match status" value="1"/>
</dbReference>
<dbReference type="InterPro" id="IPR006073">
    <property type="entry name" value="GTP-bd"/>
</dbReference>
<dbReference type="PANTHER" id="PTHR23305:SF18">
    <property type="entry name" value="OBG-TYPE G DOMAIN-CONTAINING PROTEIN"/>
    <property type="match status" value="1"/>
</dbReference>
<comment type="function">
    <text evidence="6">ATPase that binds to both the 70S ribosome and the 50S ribosomal subunit in a nucleotide-independent manner.</text>
</comment>
<dbReference type="PROSITE" id="PS51710">
    <property type="entry name" value="G_OBG"/>
    <property type="match status" value="1"/>
</dbReference>
<dbReference type="InterPro" id="IPR041706">
    <property type="entry name" value="YchF_N"/>
</dbReference>
<dbReference type="InterPro" id="IPR012675">
    <property type="entry name" value="Beta-grasp_dom_sf"/>
</dbReference>
<dbReference type="SUPFAM" id="SSF81271">
    <property type="entry name" value="TGS-like"/>
    <property type="match status" value="1"/>
</dbReference>
<keyword evidence="2" id="KW-0479">Metal-binding</keyword>
<reference evidence="9 10" key="1">
    <citation type="submission" date="2019-08" db="EMBL/GenBank/DDBJ databases">
        <title>Genome of Aequorivita lipolytica Y10-2 (type strain).</title>
        <authorList>
            <person name="Bowman J.P."/>
        </authorList>
    </citation>
    <scope>NUCLEOTIDE SEQUENCE [LARGE SCALE GENOMIC DNA]</scope>
    <source>
        <strain evidence="9 10">Y10-2</strain>
    </source>
</reference>
<name>A0A5C6YNL0_9FLAO</name>
<gene>
    <name evidence="6 9" type="primary">ychF</name>
    <name evidence="9" type="ORF">ESV24_09135</name>
</gene>
<evidence type="ECO:0000256" key="5">
    <source>
        <dbReference type="ARBA" id="ARBA00022842"/>
    </source>
</evidence>
<dbReference type="Gene3D" id="1.10.150.300">
    <property type="entry name" value="TGS-like domain"/>
    <property type="match status" value="1"/>
</dbReference>
<dbReference type="PRINTS" id="PR00326">
    <property type="entry name" value="GTP1OBG"/>
</dbReference>
<dbReference type="CDD" id="cd04867">
    <property type="entry name" value="TGS_YchF_OLA1"/>
    <property type="match status" value="1"/>
</dbReference>
<dbReference type="InterPro" id="IPR012676">
    <property type="entry name" value="TGS-like"/>
</dbReference>
<dbReference type="InterPro" id="IPR013029">
    <property type="entry name" value="YchF_C"/>
</dbReference>
<evidence type="ECO:0000256" key="4">
    <source>
        <dbReference type="ARBA" id="ARBA00022840"/>
    </source>
</evidence>
<dbReference type="InterPro" id="IPR031167">
    <property type="entry name" value="G_OBG"/>
</dbReference>
<dbReference type="InterPro" id="IPR027417">
    <property type="entry name" value="P-loop_NTPase"/>
</dbReference>
<keyword evidence="3 6" id="KW-0547">Nucleotide-binding</keyword>
<dbReference type="GO" id="GO:0005737">
    <property type="term" value="C:cytoplasm"/>
    <property type="evidence" value="ECO:0007669"/>
    <property type="project" value="TreeGrafter"/>
</dbReference>
<dbReference type="InterPro" id="IPR004396">
    <property type="entry name" value="ATPase_YchF/OLA1"/>
</dbReference>
<dbReference type="OrthoDB" id="9807318at2"/>
<dbReference type="InterPro" id="IPR004095">
    <property type="entry name" value="TGS"/>
</dbReference>
<dbReference type="GO" id="GO:0016887">
    <property type="term" value="F:ATP hydrolysis activity"/>
    <property type="evidence" value="ECO:0007669"/>
    <property type="project" value="UniProtKB-UniRule"/>
</dbReference>
<evidence type="ECO:0000313" key="10">
    <source>
        <dbReference type="Proteomes" id="UP000321945"/>
    </source>
</evidence>
<proteinExistence type="inferred from homology"/>
<dbReference type="Pfam" id="PF06071">
    <property type="entry name" value="YchF-GTPase_C"/>
    <property type="match status" value="1"/>
</dbReference>
<comment type="cofactor">
    <cofactor evidence="1">
        <name>Mg(2+)</name>
        <dbReference type="ChEBI" id="CHEBI:18420"/>
    </cofactor>
</comment>
<evidence type="ECO:0000259" key="7">
    <source>
        <dbReference type="PROSITE" id="PS51710"/>
    </source>
</evidence>
<evidence type="ECO:0000256" key="2">
    <source>
        <dbReference type="ARBA" id="ARBA00022723"/>
    </source>
</evidence>
<dbReference type="GO" id="GO:0005524">
    <property type="term" value="F:ATP binding"/>
    <property type="evidence" value="ECO:0007669"/>
    <property type="project" value="UniProtKB-UniRule"/>
</dbReference>
<protein>
    <recommendedName>
        <fullName evidence="6">Ribosome-binding ATPase YchF</fullName>
    </recommendedName>
</protein>
<comment type="caution">
    <text evidence="9">The sequence shown here is derived from an EMBL/GenBank/DDBJ whole genome shotgun (WGS) entry which is preliminary data.</text>
</comment>
<dbReference type="Gene3D" id="3.40.50.300">
    <property type="entry name" value="P-loop containing nucleotide triphosphate hydrolases"/>
    <property type="match status" value="1"/>
</dbReference>
<dbReference type="InterPro" id="IPR023192">
    <property type="entry name" value="TGS-like_dom_sf"/>
</dbReference>
<dbReference type="EMBL" id="VORU01000006">
    <property type="protein sequence ID" value="TXD69192.1"/>
    <property type="molecule type" value="Genomic_DNA"/>
</dbReference>
<dbReference type="CDD" id="cd01900">
    <property type="entry name" value="YchF"/>
    <property type="match status" value="1"/>
</dbReference>
<comment type="similarity">
    <text evidence="6">Belongs to the TRAFAC class OBG-HflX-like GTPase superfamily. OBG GTPase family. YchF/OLA1 subfamily.</text>
</comment>
<evidence type="ECO:0000256" key="3">
    <source>
        <dbReference type="ARBA" id="ARBA00022741"/>
    </source>
</evidence>
<evidence type="ECO:0000259" key="8">
    <source>
        <dbReference type="PROSITE" id="PS51880"/>
    </source>
</evidence>
<evidence type="ECO:0000256" key="1">
    <source>
        <dbReference type="ARBA" id="ARBA00001946"/>
    </source>
</evidence>
<dbReference type="PANTHER" id="PTHR23305">
    <property type="entry name" value="OBG GTPASE FAMILY"/>
    <property type="match status" value="1"/>
</dbReference>
<dbReference type="NCBIfam" id="TIGR00092">
    <property type="entry name" value="redox-regulated ATPase YchF"/>
    <property type="match status" value="1"/>
</dbReference>
<keyword evidence="4 6" id="KW-0067">ATP-binding</keyword>
<keyword evidence="10" id="KW-1185">Reference proteome</keyword>
<dbReference type="RefSeq" id="WP_111815837.1">
    <property type="nucleotide sequence ID" value="NZ_CBCRZQ010000005.1"/>
</dbReference>
<dbReference type="AlphaFoldDB" id="A0A5C6YNL0"/>
<dbReference type="FunFam" id="1.10.150.300:FF:000001">
    <property type="entry name" value="Ribosome-binding ATPase YchF"/>
    <property type="match status" value="1"/>
</dbReference>